<protein>
    <recommendedName>
        <fullName evidence="2">Late nodulin domain-containing protein</fullName>
    </recommendedName>
</protein>
<evidence type="ECO:0000256" key="1">
    <source>
        <dbReference type="SAM" id="SignalP"/>
    </source>
</evidence>
<feature type="domain" description="Late nodulin" evidence="2">
    <location>
        <begin position="1"/>
        <end position="57"/>
    </location>
</feature>
<gene>
    <name evidence="3" type="ORF">TSUD_214970</name>
</gene>
<accession>A0A2Z6MGX9</accession>
<proteinExistence type="predicted"/>
<sequence>MAKIHKSFYVVILFLSLSLIAAEFDADYFEPPCQTDDDCEPAWNEYFNCKCVDFKCKWIMIPKPEGPKIPKIPM</sequence>
<evidence type="ECO:0000313" key="3">
    <source>
        <dbReference type="EMBL" id="GAU31061.1"/>
    </source>
</evidence>
<feature type="signal peptide" evidence="1">
    <location>
        <begin position="1"/>
        <end position="22"/>
    </location>
</feature>
<keyword evidence="4" id="KW-1185">Reference proteome</keyword>
<name>A0A2Z6MGX9_TRISU</name>
<dbReference type="OrthoDB" id="1416030at2759"/>
<dbReference type="Pfam" id="PF07127">
    <property type="entry name" value="Nodulin_late"/>
    <property type="match status" value="1"/>
</dbReference>
<evidence type="ECO:0000259" key="2">
    <source>
        <dbReference type="Pfam" id="PF07127"/>
    </source>
</evidence>
<dbReference type="Proteomes" id="UP000242715">
    <property type="component" value="Unassembled WGS sequence"/>
</dbReference>
<evidence type="ECO:0000313" key="4">
    <source>
        <dbReference type="Proteomes" id="UP000242715"/>
    </source>
</evidence>
<feature type="chain" id="PRO_5016266963" description="Late nodulin domain-containing protein" evidence="1">
    <location>
        <begin position="23"/>
        <end position="74"/>
    </location>
</feature>
<dbReference type="GO" id="GO:0046872">
    <property type="term" value="F:metal ion binding"/>
    <property type="evidence" value="ECO:0007669"/>
    <property type="project" value="InterPro"/>
</dbReference>
<dbReference type="EMBL" id="DF973444">
    <property type="protein sequence ID" value="GAU31061.1"/>
    <property type="molecule type" value="Genomic_DNA"/>
</dbReference>
<reference evidence="4" key="1">
    <citation type="journal article" date="2017" name="Front. Plant Sci.">
        <title>Climate Clever Clovers: New Paradigm to Reduce the Environmental Footprint of Ruminants by Breeding Low Methanogenic Forages Utilizing Haplotype Variation.</title>
        <authorList>
            <person name="Kaur P."/>
            <person name="Appels R."/>
            <person name="Bayer P.E."/>
            <person name="Keeble-Gagnere G."/>
            <person name="Wang J."/>
            <person name="Hirakawa H."/>
            <person name="Shirasawa K."/>
            <person name="Vercoe P."/>
            <person name="Stefanova K."/>
            <person name="Durmic Z."/>
            <person name="Nichols P."/>
            <person name="Revell C."/>
            <person name="Isobe S.N."/>
            <person name="Edwards D."/>
            <person name="Erskine W."/>
        </authorList>
    </citation>
    <scope>NUCLEOTIDE SEQUENCE [LARGE SCALE GENOMIC DNA]</scope>
    <source>
        <strain evidence="4">cv. Daliak</strain>
    </source>
</reference>
<dbReference type="AlphaFoldDB" id="A0A2Z6MGX9"/>
<organism evidence="3 4">
    <name type="scientific">Trifolium subterraneum</name>
    <name type="common">Subterranean clover</name>
    <dbReference type="NCBI Taxonomy" id="3900"/>
    <lineage>
        <taxon>Eukaryota</taxon>
        <taxon>Viridiplantae</taxon>
        <taxon>Streptophyta</taxon>
        <taxon>Embryophyta</taxon>
        <taxon>Tracheophyta</taxon>
        <taxon>Spermatophyta</taxon>
        <taxon>Magnoliopsida</taxon>
        <taxon>eudicotyledons</taxon>
        <taxon>Gunneridae</taxon>
        <taxon>Pentapetalae</taxon>
        <taxon>rosids</taxon>
        <taxon>fabids</taxon>
        <taxon>Fabales</taxon>
        <taxon>Fabaceae</taxon>
        <taxon>Papilionoideae</taxon>
        <taxon>50 kb inversion clade</taxon>
        <taxon>NPAAA clade</taxon>
        <taxon>Hologalegina</taxon>
        <taxon>IRL clade</taxon>
        <taxon>Trifolieae</taxon>
        <taxon>Trifolium</taxon>
    </lineage>
</organism>
<dbReference type="InterPro" id="IPR009810">
    <property type="entry name" value="Nodulin_late_dom"/>
</dbReference>
<keyword evidence="1" id="KW-0732">Signal</keyword>